<keyword evidence="3" id="KW-0597">Phosphoprotein</keyword>
<feature type="compositionally biased region" description="Polar residues" evidence="11">
    <location>
        <begin position="469"/>
        <end position="480"/>
    </location>
</feature>
<dbReference type="Gene3D" id="2.40.10.480">
    <property type="match status" value="1"/>
</dbReference>
<keyword evidence="5" id="KW-0547">Nucleotide-binding</keyword>
<keyword evidence="4" id="KW-0436">Ligase</keyword>
<dbReference type="InterPro" id="IPR000873">
    <property type="entry name" value="AMP-dep_synth/lig_dom"/>
</dbReference>
<dbReference type="Pfam" id="PF00501">
    <property type="entry name" value="AMP-binding"/>
    <property type="match status" value="1"/>
</dbReference>
<dbReference type="OrthoDB" id="408177at2759"/>
<reference evidence="13 14" key="1">
    <citation type="journal article" date="2019" name="Sci. Data">
        <title>Hybrid genome assembly and annotation of Danionella translucida.</title>
        <authorList>
            <person name="Kadobianskyi M."/>
            <person name="Schulze L."/>
            <person name="Schuelke M."/>
            <person name="Judkewitz B."/>
        </authorList>
    </citation>
    <scope>NUCLEOTIDE SEQUENCE [LARGE SCALE GENOMIC DNA]</scope>
    <source>
        <strain evidence="13 14">Bolton</strain>
    </source>
</reference>
<dbReference type="FunFam" id="3.40.50.12780:FF:000027">
    <property type="entry name" value="AASDH isoform 4"/>
    <property type="match status" value="1"/>
</dbReference>
<evidence type="ECO:0000256" key="6">
    <source>
        <dbReference type="ARBA" id="ARBA00022832"/>
    </source>
</evidence>
<keyword evidence="6" id="KW-0276">Fatty acid metabolism</keyword>
<evidence type="ECO:0000256" key="7">
    <source>
        <dbReference type="ARBA" id="ARBA00022840"/>
    </source>
</evidence>
<dbReference type="InterPro" id="IPR015943">
    <property type="entry name" value="WD40/YVTN_repeat-like_dom_sf"/>
</dbReference>
<name>A0A553MVA6_9TELE</name>
<feature type="region of interest" description="Disordered" evidence="11">
    <location>
        <begin position="712"/>
        <end position="731"/>
    </location>
</feature>
<protein>
    <recommendedName>
        <fullName evidence="9">Beta-alanine-activating enzyme</fullName>
    </recommendedName>
    <alternativeName>
        <fullName evidence="10">Acyl-CoA synthetase family member 4</fullName>
    </alternativeName>
</protein>
<evidence type="ECO:0000313" key="13">
    <source>
        <dbReference type="EMBL" id="TRY57108.1"/>
    </source>
</evidence>
<dbReference type="PANTHER" id="PTHR44394">
    <property type="entry name" value="BETA-ALANINE-ACTIVATING ENZYME"/>
    <property type="match status" value="1"/>
</dbReference>
<evidence type="ECO:0000256" key="1">
    <source>
        <dbReference type="ARBA" id="ARBA00006432"/>
    </source>
</evidence>
<dbReference type="InterPro" id="IPR002372">
    <property type="entry name" value="PQQ_rpt_dom"/>
</dbReference>
<dbReference type="GO" id="GO:0006631">
    <property type="term" value="P:fatty acid metabolic process"/>
    <property type="evidence" value="ECO:0007669"/>
    <property type="project" value="UniProtKB-KW"/>
</dbReference>
<evidence type="ECO:0000256" key="5">
    <source>
        <dbReference type="ARBA" id="ARBA00022741"/>
    </source>
</evidence>
<sequence length="1115" mass="122645">MTAKSLHELVHEAALEHGDKTAVVFDSSISARISITYNEIISLSDQLTRELRVSVQTHNTAIGLFCHPDILLPVWIISILQVPLAYVPLDPASPPLCSRRMMSKCKLSFCLIQNELLHQFQQQFSSLISVKMCSTLSSHRLTLIRIEGELESKLPGAAILEDVQQREPLAYVLHTSGTTGVPKIVKVPHKCIVPNIICLRSVFMMTPEDVVFLSSPLTFDPSVVEMFLALSSGACLLIVPPAVKKMPRRLSQVLFKRNNTTVLQATPTLVRRFGRRVLQEEVLSSHSSLRLLAFGGEPCPSLKLIRGWKQEGNRTSICNLYGTTEVSCWASCYKVPEEHLCSVNVSDVSLPLGQPMLDTVMEVRDEKGRLVTEGEGQLFIGGRERVCLLDDEESLVQGTMRATGDWVQVRDPHLYFLGRKDRLVKRFGQRVHLDALQQVIESLPEVEACAVNLSEGDRLVAFIVLSSSRPGEHPTSSSTFLPEIHSHHPEEYSQSGSTNSPDLKHIDGNIRHELSQKLPNHSIPDMILFIPALPLTSHGKVDSDELMKIFGSHGQDKKEQTLQKDFESVKIKLENVWKECLGLQNDAEVKEDAHFMLSGGDSLQALRLFDEITISMGTASVGLLEVILDGSFSDLLSHIMGGTQDSILPKKRALQCDDTVVPSKQPKEGNIESTTGFANPSDRVLEFLVIGRAGEVFHCGVLKFQGQSKQSNFNPPLEMNKTPPRISTIENNPERPLAQEQRLREYTSDVLPIGLHVLWSSDTGRCVDASPVLLVLPDRTTVFIGSHSHRMQALDLASGEVVWERVLGDRLESSAAISKCGTFVVVGCYDGLIYFLDVFTGETMWTFKTGDVVKSSPTVDSKTGLVFAGSYDGCIYALDPLGKACVWQHYCGGSAVFSSPCMCLSPRQLYCSTLGGNLHCFNPDSGKVLWTYSSSAPFFSSPRCSETSVFIGSVNGHIIGLSHSGETLWDYTTKEPVFSSPCIPMIDILTNQQASLVFSGCSSTLANATVTCGSHDGHVYCLNGQTGSLLWRFQTTGKVFSTPFVFAGSSWGVRSLVAVCSTDGKIWILDGENGTLKGTLSLPGELFSSPVVWENKLVVGCRNDYVYCLELTKLL</sequence>
<evidence type="ECO:0000256" key="8">
    <source>
        <dbReference type="ARBA" id="ARBA00023098"/>
    </source>
</evidence>
<evidence type="ECO:0000256" key="2">
    <source>
        <dbReference type="ARBA" id="ARBA00022450"/>
    </source>
</evidence>
<dbReference type="Pfam" id="PF13570">
    <property type="entry name" value="Beta-prop_ACSF4"/>
    <property type="match status" value="1"/>
</dbReference>
<dbReference type="InterPro" id="IPR011047">
    <property type="entry name" value="Quinoprotein_ADH-like_sf"/>
</dbReference>
<dbReference type="InterPro" id="IPR052091">
    <property type="entry name" value="Beta-ala_Activ/Resist"/>
</dbReference>
<feature type="region of interest" description="Disordered" evidence="11">
    <location>
        <begin position="469"/>
        <end position="499"/>
    </location>
</feature>
<dbReference type="InterPro" id="IPR045851">
    <property type="entry name" value="AMP-bd_C_sf"/>
</dbReference>
<evidence type="ECO:0000256" key="9">
    <source>
        <dbReference type="ARBA" id="ARBA00068526"/>
    </source>
</evidence>
<dbReference type="InterPro" id="IPR020845">
    <property type="entry name" value="AMP-binding_CS"/>
</dbReference>
<dbReference type="GO" id="GO:0016874">
    <property type="term" value="F:ligase activity"/>
    <property type="evidence" value="ECO:0007669"/>
    <property type="project" value="UniProtKB-KW"/>
</dbReference>
<dbReference type="SUPFAM" id="SSF56801">
    <property type="entry name" value="Acetyl-CoA synthetase-like"/>
    <property type="match status" value="1"/>
</dbReference>
<dbReference type="InterPro" id="IPR018391">
    <property type="entry name" value="PQQ_b-propeller_rpt"/>
</dbReference>
<dbReference type="PANTHER" id="PTHR44394:SF1">
    <property type="entry name" value="BETA-ALANINE-ACTIVATING ENZYME"/>
    <property type="match status" value="1"/>
</dbReference>
<dbReference type="Gene3D" id="3.30.300.30">
    <property type="match status" value="1"/>
</dbReference>
<evidence type="ECO:0000256" key="10">
    <source>
        <dbReference type="ARBA" id="ARBA00078906"/>
    </source>
</evidence>
<organism evidence="13 14">
    <name type="scientific">Danionella cerebrum</name>
    <dbReference type="NCBI Taxonomy" id="2873325"/>
    <lineage>
        <taxon>Eukaryota</taxon>
        <taxon>Metazoa</taxon>
        <taxon>Chordata</taxon>
        <taxon>Craniata</taxon>
        <taxon>Vertebrata</taxon>
        <taxon>Euteleostomi</taxon>
        <taxon>Actinopterygii</taxon>
        <taxon>Neopterygii</taxon>
        <taxon>Teleostei</taxon>
        <taxon>Ostariophysi</taxon>
        <taxon>Cypriniformes</taxon>
        <taxon>Danionidae</taxon>
        <taxon>Danioninae</taxon>
        <taxon>Danionella</taxon>
    </lineage>
</organism>
<dbReference type="Proteomes" id="UP000316079">
    <property type="component" value="Unassembled WGS sequence"/>
</dbReference>
<evidence type="ECO:0000313" key="14">
    <source>
        <dbReference type="Proteomes" id="UP000316079"/>
    </source>
</evidence>
<dbReference type="InterPro" id="IPR042099">
    <property type="entry name" value="ANL_N_sf"/>
</dbReference>
<dbReference type="GO" id="GO:0005524">
    <property type="term" value="F:ATP binding"/>
    <property type="evidence" value="ECO:0007669"/>
    <property type="project" value="UniProtKB-KW"/>
</dbReference>
<keyword evidence="7" id="KW-0067">ATP-binding</keyword>
<dbReference type="InterPro" id="IPR048005">
    <property type="entry name" value="AASDH_AMP"/>
</dbReference>
<dbReference type="InterPro" id="IPR009081">
    <property type="entry name" value="PP-bd_ACP"/>
</dbReference>
<evidence type="ECO:0000256" key="3">
    <source>
        <dbReference type="ARBA" id="ARBA00022553"/>
    </source>
</evidence>
<keyword evidence="14" id="KW-1185">Reference proteome</keyword>
<dbReference type="SMART" id="SM00564">
    <property type="entry name" value="PQQ"/>
    <property type="match status" value="7"/>
</dbReference>
<evidence type="ECO:0000256" key="11">
    <source>
        <dbReference type="SAM" id="MobiDB-lite"/>
    </source>
</evidence>
<proteinExistence type="inferred from homology"/>
<keyword evidence="8" id="KW-0443">Lipid metabolism</keyword>
<comment type="similarity">
    <text evidence="1">Belongs to the ATP-dependent AMP-binding enzyme family.</text>
</comment>
<comment type="caution">
    <text evidence="13">The sequence shown here is derived from an EMBL/GenBank/DDBJ whole genome shotgun (WGS) entry which is preliminary data.</text>
</comment>
<dbReference type="AlphaFoldDB" id="A0A553MVA6"/>
<dbReference type="STRING" id="623744.A0A553MVA6"/>
<accession>A0A553MVA6</accession>
<gene>
    <name evidence="13" type="ORF">DNTS_023983</name>
</gene>
<feature type="domain" description="Carrier" evidence="12">
    <location>
        <begin position="567"/>
        <end position="643"/>
    </location>
</feature>
<dbReference type="PROSITE" id="PS00455">
    <property type="entry name" value="AMP_BINDING"/>
    <property type="match status" value="1"/>
</dbReference>
<keyword evidence="2" id="KW-0596">Phosphopantetheine</keyword>
<dbReference type="CDD" id="cd17654">
    <property type="entry name" value="A_NRPS_acs4"/>
    <property type="match status" value="1"/>
</dbReference>
<dbReference type="Gene3D" id="2.130.10.10">
    <property type="entry name" value="YVTN repeat-like/Quinoprotein amine dehydrogenase"/>
    <property type="match status" value="2"/>
</dbReference>
<dbReference type="SUPFAM" id="SSF50998">
    <property type="entry name" value="Quinoprotein alcohol dehydrogenase-like"/>
    <property type="match status" value="1"/>
</dbReference>
<evidence type="ECO:0000259" key="12">
    <source>
        <dbReference type="PROSITE" id="PS50075"/>
    </source>
</evidence>
<dbReference type="PROSITE" id="PS50075">
    <property type="entry name" value="CARRIER"/>
    <property type="match status" value="1"/>
</dbReference>
<dbReference type="Gene3D" id="3.40.50.12780">
    <property type="entry name" value="N-terminal domain of ligase-like"/>
    <property type="match status" value="1"/>
</dbReference>
<dbReference type="EMBL" id="SRMA01027249">
    <property type="protein sequence ID" value="TRY57108.1"/>
    <property type="molecule type" value="Genomic_DNA"/>
</dbReference>
<dbReference type="GO" id="GO:0043041">
    <property type="term" value="P:amino acid activation for nonribosomal peptide biosynthetic process"/>
    <property type="evidence" value="ECO:0007669"/>
    <property type="project" value="TreeGrafter"/>
</dbReference>
<evidence type="ECO:0000256" key="4">
    <source>
        <dbReference type="ARBA" id="ARBA00022598"/>
    </source>
</evidence>